<feature type="compositionally biased region" description="Polar residues" evidence="2">
    <location>
        <begin position="71"/>
        <end position="97"/>
    </location>
</feature>
<dbReference type="SUPFAM" id="SSF52833">
    <property type="entry name" value="Thioredoxin-like"/>
    <property type="match status" value="1"/>
</dbReference>
<dbReference type="InterPro" id="IPR036249">
    <property type="entry name" value="Thioredoxin-like_sf"/>
</dbReference>
<dbReference type="EMBL" id="JAFCIX010000466">
    <property type="protein sequence ID" value="KAH6589376.1"/>
    <property type="molecule type" value="Genomic_DNA"/>
</dbReference>
<dbReference type="PROSITE" id="PS00194">
    <property type="entry name" value="THIOREDOXIN_1"/>
    <property type="match status" value="1"/>
</dbReference>
<evidence type="ECO:0000259" key="3">
    <source>
        <dbReference type="PROSITE" id="PS51352"/>
    </source>
</evidence>
<dbReference type="Gene3D" id="3.40.30.10">
    <property type="entry name" value="Glutaredoxin"/>
    <property type="match status" value="1"/>
</dbReference>
<reference evidence="4 5" key="1">
    <citation type="submission" date="2021-02" db="EMBL/GenBank/DDBJ databases">
        <title>Variation within the Batrachochytrium salamandrivorans European outbreak.</title>
        <authorList>
            <person name="Kelly M."/>
            <person name="Pasmans F."/>
            <person name="Shea T.P."/>
            <person name="Munoz J.F."/>
            <person name="Carranza S."/>
            <person name="Cuomo C.A."/>
            <person name="Martel A."/>
        </authorList>
    </citation>
    <scope>NUCLEOTIDE SEQUENCE [LARGE SCALE GENOMIC DNA]</scope>
    <source>
        <strain evidence="4 5">AMFP18/2</strain>
    </source>
</reference>
<dbReference type="InterPro" id="IPR013766">
    <property type="entry name" value="Thioredoxin_domain"/>
</dbReference>
<organism evidence="4 5">
    <name type="scientific">Batrachochytrium salamandrivorans</name>
    <dbReference type="NCBI Taxonomy" id="1357716"/>
    <lineage>
        <taxon>Eukaryota</taxon>
        <taxon>Fungi</taxon>
        <taxon>Fungi incertae sedis</taxon>
        <taxon>Chytridiomycota</taxon>
        <taxon>Chytridiomycota incertae sedis</taxon>
        <taxon>Chytridiomycetes</taxon>
        <taxon>Rhizophydiales</taxon>
        <taxon>Rhizophydiales incertae sedis</taxon>
        <taxon>Batrachochytrium</taxon>
    </lineage>
</organism>
<dbReference type="PROSITE" id="PS51352">
    <property type="entry name" value="THIOREDOXIN_2"/>
    <property type="match status" value="1"/>
</dbReference>
<evidence type="ECO:0000256" key="2">
    <source>
        <dbReference type="SAM" id="MobiDB-lite"/>
    </source>
</evidence>
<gene>
    <name evidence="4" type="ORF">BASA50_010122</name>
</gene>
<comment type="similarity">
    <text evidence="1">Belongs to the thioredoxin family.</text>
</comment>
<name>A0ABQ8EZG2_9FUNG</name>
<sequence length="214" mass="22374">MISSGARHFAKFAMRATPKHAMRAMCGSPSRMANLKTTLGPSTLSAFPTRSAISAILSTIPPIGHLGGASPTANTSASSVPQVIKSQDRSMSTTTGTDGAPRDMLTPGATIEGGDDLDAILRQAHKMPVIVDFYASWCGPCRILGPILEKAVASNGKAVLVKINIDEAQEIASRYQVASLPTVAAFKDGVLVDSFLGSRDPTFVAAFVEKITQG</sequence>
<dbReference type="Pfam" id="PF00085">
    <property type="entry name" value="Thioredoxin"/>
    <property type="match status" value="1"/>
</dbReference>
<accession>A0ABQ8EZG2</accession>
<evidence type="ECO:0000256" key="1">
    <source>
        <dbReference type="ARBA" id="ARBA00008987"/>
    </source>
</evidence>
<evidence type="ECO:0000313" key="5">
    <source>
        <dbReference type="Proteomes" id="UP001648503"/>
    </source>
</evidence>
<dbReference type="PANTHER" id="PTHR43601">
    <property type="entry name" value="THIOREDOXIN, MITOCHONDRIAL"/>
    <property type="match status" value="1"/>
</dbReference>
<comment type="caution">
    <text evidence="4">The sequence shown here is derived from an EMBL/GenBank/DDBJ whole genome shotgun (WGS) entry which is preliminary data.</text>
</comment>
<feature type="domain" description="Thioredoxin" evidence="3">
    <location>
        <begin position="94"/>
        <end position="213"/>
    </location>
</feature>
<dbReference type="Proteomes" id="UP001648503">
    <property type="component" value="Unassembled WGS sequence"/>
</dbReference>
<keyword evidence="5" id="KW-1185">Reference proteome</keyword>
<evidence type="ECO:0000313" key="4">
    <source>
        <dbReference type="EMBL" id="KAH6589376.1"/>
    </source>
</evidence>
<protein>
    <recommendedName>
        <fullName evidence="3">Thioredoxin domain-containing protein</fullName>
    </recommendedName>
</protein>
<dbReference type="CDD" id="cd02947">
    <property type="entry name" value="TRX_family"/>
    <property type="match status" value="1"/>
</dbReference>
<feature type="region of interest" description="Disordered" evidence="2">
    <location>
        <begin position="68"/>
        <end position="106"/>
    </location>
</feature>
<dbReference type="PANTHER" id="PTHR43601:SF3">
    <property type="entry name" value="THIOREDOXIN, MITOCHONDRIAL"/>
    <property type="match status" value="1"/>
</dbReference>
<dbReference type="InterPro" id="IPR017937">
    <property type="entry name" value="Thioredoxin_CS"/>
</dbReference>
<proteinExistence type="inferred from homology"/>
<dbReference type="PRINTS" id="PR00421">
    <property type="entry name" value="THIOREDOXIN"/>
</dbReference>